<comment type="caution">
    <text evidence="2">The sequence shown here is derived from an EMBL/GenBank/DDBJ whole genome shotgun (WGS) entry which is preliminary data.</text>
</comment>
<gene>
    <name evidence="2" type="ORF">GCM10011374_10120</name>
</gene>
<feature type="transmembrane region" description="Helical" evidence="1">
    <location>
        <begin position="257"/>
        <end position="275"/>
    </location>
</feature>
<dbReference type="PANTHER" id="PTHR41983">
    <property type="entry name" value="SHORT-CHAIN FATTY ACID TRANSPORTER-RELATED"/>
    <property type="match status" value="1"/>
</dbReference>
<feature type="transmembrane region" description="Helical" evidence="1">
    <location>
        <begin position="287"/>
        <end position="304"/>
    </location>
</feature>
<evidence type="ECO:0000313" key="2">
    <source>
        <dbReference type="EMBL" id="GGG49611.1"/>
    </source>
</evidence>
<feature type="transmembrane region" description="Helical" evidence="1">
    <location>
        <begin position="146"/>
        <end position="172"/>
    </location>
</feature>
<keyword evidence="1" id="KW-0812">Transmembrane</keyword>
<feature type="transmembrane region" description="Helical" evidence="1">
    <location>
        <begin position="192"/>
        <end position="215"/>
    </location>
</feature>
<keyword evidence="1" id="KW-1133">Transmembrane helix</keyword>
<protein>
    <submittedName>
        <fullName evidence="2">Short-chain fatty acids transporter</fullName>
    </submittedName>
</protein>
<feature type="transmembrane region" description="Helical" evidence="1">
    <location>
        <begin position="31"/>
        <end position="52"/>
    </location>
</feature>
<dbReference type="AlphaFoldDB" id="A0A917LQN1"/>
<keyword evidence="3" id="KW-1185">Reference proteome</keyword>
<feature type="transmembrane region" description="Helical" evidence="1">
    <location>
        <begin position="432"/>
        <end position="453"/>
    </location>
</feature>
<dbReference type="GO" id="GO:0005886">
    <property type="term" value="C:plasma membrane"/>
    <property type="evidence" value="ECO:0007669"/>
    <property type="project" value="TreeGrafter"/>
</dbReference>
<dbReference type="Proteomes" id="UP000638848">
    <property type="component" value="Unassembled WGS sequence"/>
</dbReference>
<dbReference type="InterPro" id="IPR006160">
    <property type="entry name" value="SCFA_transpt_AtoE"/>
</dbReference>
<sequence length="455" mass="47848">MKVLDTAPQRVSTVVTQRVSTAVQRYLPEPFVIAIGLTVAVFAMAMLIEGTGPIETVRLWGDGLWALLSFSMQVTVLLLTGYMLANTPIVQRLLDGMAGRVTDPRVAVALASLIGLLGAWFNAGLGMVLGTIIAQRLACHVRGMHYPLAVAGGYAGFCIYGIGVSGTVPLSIATPGHPLEPLMGVAPLSATVFHPVMLGTSLLVAVALPLFVALLHPRTLDGVIEADPATLPAPAGAVTDAGPRPESLSDRLSHSRVPGWVMGMIGLTYSVVYVMDGGAINFDSINALFLFLCMLLYGRPFAFLKSLRESTPMISAVLVQYPMYAGIMGVLAGSGLMATLAGVFVATSSAETLPFFSFVSGGFINILAPSTGAQWAIQGPVMVEAAQRMGADIAATSMGVAMGDQWTNAIQPLWILPALAISGIKLRDAMIYLLYITVFLGVIYGAAMLLWGFTA</sequence>
<name>A0A917LQN1_9MICC</name>
<feature type="transmembrane region" description="Helical" evidence="1">
    <location>
        <begin position="105"/>
        <end position="134"/>
    </location>
</feature>
<dbReference type="EMBL" id="BMEQ01000003">
    <property type="protein sequence ID" value="GGG49611.1"/>
    <property type="molecule type" value="Genomic_DNA"/>
</dbReference>
<keyword evidence="1" id="KW-0472">Membrane</keyword>
<proteinExistence type="predicted"/>
<feature type="transmembrane region" description="Helical" evidence="1">
    <location>
        <begin position="324"/>
        <end position="346"/>
    </location>
</feature>
<feature type="transmembrane region" description="Helical" evidence="1">
    <location>
        <begin position="352"/>
        <end position="368"/>
    </location>
</feature>
<reference evidence="2" key="2">
    <citation type="submission" date="2020-09" db="EMBL/GenBank/DDBJ databases">
        <authorList>
            <person name="Sun Q."/>
            <person name="Zhou Y."/>
        </authorList>
    </citation>
    <scope>NUCLEOTIDE SEQUENCE</scope>
    <source>
        <strain evidence="2">CGMCC 1.12187</strain>
    </source>
</reference>
<reference evidence="2" key="1">
    <citation type="journal article" date="2014" name="Int. J. Syst. Evol. Microbiol.">
        <title>Complete genome sequence of Corynebacterium casei LMG S-19264T (=DSM 44701T), isolated from a smear-ripened cheese.</title>
        <authorList>
            <consortium name="US DOE Joint Genome Institute (JGI-PGF)"/>
            <person name="Walter F."/>
            <person name="Albersmeier A."/>
            <person name="Kalinowski J."/>
            <person name="Ruckert C."/>
        </authorList>
    </citation>
    <scope>NUCLEOTIDE SEQUENCE</scope>
    <source>
        <strain evidence="2">CGMCC 1.12187</strain>
    </source>
</reference>
<accession>A0A917LQN1</accession>
<dbReference type="PANTHER" id="PTHR41983:SF2">
    <property type="entry name" value="SHORT-CHAIN FATTY ACID TRANSPORTER-RELATED"/>
    <property type="match status" value="1"/>
</dbReference>
<organism evidence="2 3">
    <name type="scientific">Kocuria dechangensis</name>
    <dbReference type="NCBI Taxonomy" id="1176249"/>
    <lineage>
        <taxon>Bacteria</taxon>
        <taxon>Bacillati</taxon>
        <taxon>Actinomycetota</taxon>
        <taxon>Actinomycetes</taxon>
        <taxon>Micrococcales</taxon>
        <taxon>Micrococcaceae</taxon>
        <taxon>Kocuria</taxon>
    </lineage>
</organism>
<evidence type="ECO:0000256" key="1">
    <source>
        <dbReference type="SAM" id="Phobius"/>
    </source>
</evidence>
<dbReference type="RefSeq" id="WP_188534852.1">
    <property type="nucleotide sequence ID" value="NZ_BMEQ01000003.1"/>
</dbReference>
<evidence type="ECO:0000313" key="3">
    <source>
        <dbReference type="Proteomes" id="UP000638848"/>
    </source>
</evidence>
<feature type="transmembrane region" description="Helical" evidence="1">
    <location>
        <begin position="64"/>
        <end position="85"/>
    </location>
</feature>
<dbReference type="Pfam" id="PF02667">
    <property type="entry name" value="SCFA_trans"/>
    <property type="match status" value="1"/>
</dbReference>